<reference evidence="2 4" key="1">
    <citation type="submission" date="2015-09" db="EMBL/GenBank/DDBJ databases">
        <authorList>
            <person name="Rodrigo-Torres L."/>
            <person name="Arahal D.R."/>
        </authorList>
    </citation>
    <scope>NUCLEOTIDE SEQUENCE [LARGE SCALE GENOMIC DNA]</scope>
    <source>
        <strain evidence="2 4">CECT 5118</strain>
    </source>
</reference>
<dbReference type="Gene3D" id="3.20.20.140">
    <property type="entry name" value="Metal-dependent hydrolases"/>
    <property type="match status" value="1"/>
</dbReference>
<dbReference type="Proteomes" id="UP000051887">
    <property type="component" value="Unassembled WGS sequence"/>
</dbReference>
<evidence type="ECO:0000313" key="4">
    <source>
        <dbReference type="Proteomes" id="UP000051086"/>
    </source>
</evidence>
<reference evidence="3 5" key="2">
    <citation type="submission" date="2015-09" db="EMBL/GenBank/DDBJ databases">
        <authorList>
            <consortium name="Swine Surveillance"/>
        </authorList>
    </citation>
    <scope>NUCLEOTIDE SEQUENCE [LARGE SCALE GENOMIC DNA]</scope>
    <source>
        <strain evidence="3 5">5120</strain>
    </source>
</reference>
<dbReference type="PANTHER" id="PTHR22642:SF2">
    <property type="entry name" value="PROTEIN LONG AFTER FAR-RED 3"/>
    <property type="match status" value="1"/>
</dbReference>
<dbReference type="GO" id="GO:0016810">
    <property type="term" value="F:hydrolase activity, acting on carbon-nitrogen (but not peptide) bonds"/>
    <property type="evidence" value="ECO:0007669"/>
    <property type="project" value="InterPro"/>
</dbReference>
<dbReference type="InterPro" id="IPR013108">
    <property type="entry name" value="Amidohydro_3"/>
</dbReference>
<dbReference type="PANTHER" id="PTHR22642">
    <property type="entry name" value="IMIDAZOLONEPROPIONASE"/>
    <property type="match status" value="1"/>
</dbReference>
<proteinExistence type="predicted"/>
<dbReference type="CDD" id="cd01300">
    <property type="entry name" value="YtcJ_like"/>
    <property type="match status" value="1"/>
</dbReference>
<dbReference type="AlphaFoldDB" id="A0A0P1F9J4"/>
<dbReference type="InterPro" id="IPR032466">
    <property type="entry name" value="Metal_Hydrolase"/>
</dbReference>
<dbReference type="EC" id="3.5.1.91" evidence="3"/>
<name>A0A0P1F9J4_9RHOB</name>
<dbReference type="Proteomes" id="UP000051086">
    <property type="component" value="Unassembled WGS sequence"/>
</dbReference>
<keyword evidence="4" id="KW-1185">Reference proteome</keyword>
<keyword evidence="3" id="KW-0378">Hydrolase</keyword>
<dbReference type="InterPro" id="IPR033932">
    <property type="entry name" value="YtcJ-like"/>
</dbReference>
<evidence type="ECO:0000313" key="3">
    <source>
        <dbReference type="EMBL" id="CUH70798.1"/>
    </source>
</evidence>
<evidence type="ECO:0000313" key="2">
    <source>
        <dbReference type="EMBL" id="CUH64838.1"/>
    </source>
</evidence>
<dbReference type="Gene3D" id="2.30.40.10">
    <property type="entry name" value="Urease, subunit C, domain 1"/>
    <property type="match status" value="1"/>
</dbReference>
<dbReference type="InterPro" id="IPR011059">
    <property type="entry name" value="Metal-dep_hydrolase_composite"/>
</dbReference>
<dbReference type="SUPFAM" id="SSF51556">
    <property type="entry name" value="Metallo-dependent hydrolases"/>
    <property type="match status" value="1"/>
</dbReference>
<sequence length="549" mass="58842">MPDIVILNGRVITFDGPDAEALAITGGTITAVGSTAEIRELADGARVIDAQGGTVLPGFIDSHVHLFAGSAELDFLNLTGVYGAEALAAAVRPYAASRPDDALLFACSIDYGLMGDRGITRHDLDAAMPDRPFAACTADHHTIYANTKALEAAGLLHGKEVAEGSEVVMGPDGLATGELLEADAFGPIMAMTPYGGRELLGMVTGADPVPAPDAATRAIDKAVLAKGLQHCASKGITGLHNMDGNFYQLGLLSEMEAEGTLLCRTEIPMHLKHTDPVERVREAAEMNAQYSSDMLWSRRVKMFMDGVLDSRTAFMLEPYPGTDICGEPLFSDEQFKEVCVLADRMGMQIAVHAIGDAAVRQTLDGYESARMTNGVRDSRHRIEHIETIHPDDIPRLKQLGVVASMQPLHSPRGGFFLPPYAPGEILYAHQLQTAFPWRAVQDSGAALIFSTDWPVVPVDVMPTIQGAVAGVDLPNDWPDQRIGLRDALAAYTRDNAWVEFNETRKGRLRVGMMADVVVLDADVEAVAPDQIGAINAAVTICGGRVTYQA</sequence>
<feature type="domain" description="Amidohydrolase 3" evidence="1">
    <location>
        <begin position="46"/>
        <end position="547"/>
    </location>
</feature>
<gene>
    <name evidence="3" type="primary">nfdA</name>
    <name evidence="2" type="ORF">TL5118_01038</name>
    <name evidence="3" type="ORF">TL5120_00578</name>
</gene>
<dbReference type="SUPFAM" id="SSF51338">
    <property type="entry name" value="Composite domain of metallo-dependent hydrolases"/>
    <property type="match status" value="1"/>
</dbReference>
<dbReference type="EMBL" id="CYSC01000013">
    <property type="protein sequence ID" value="CUH70798.1"/>
    <property type="molecule type" value="Genomic_DNA"/>
</dbReference>
<dbReference type="RefSeq" id="WP_106404181.1">
    <property type="nucleotide sequence ID" value="NZ_CYSB01000021.1"/>
</dbReference>
<evidence type="ECO:0000313" key="5">
    <source>
        <dbReference type="Proteomes" id="UP000051887"/>
    </source>
</evidence>
<evidence type="ECO:0000259" key="1">
    <source>
        <dbReference type="Pfam" id="PF07969"/>
    </source>
</evidence>
<dbReference type="OrthoDB" id="9811399at2"/>
<dbReference type="EMBL" id="CYSB01000021">
    <property type="protein sequence ID" value="CUH64838.1"/>
    <property type="molecule type" value="Genomic_DNA"/>
</dbReference>
<dbReference type="Pfam" id="PF07969">
    <property type="entry name" value="Amidohydro_3"/>
    <property type="match status" value="1"/>
</dbReference>
<dbReference type="Gene3D" id="3.10.310.70">
    <property type="match status" value="1"/>
</dbReference>
<organism evidence="3 5">
    <name type="scientific">Thalassovita autumnalis</name>
    <dbReference type="NCBI Taxonomy" id="2072972"/>
    <lineage>
        <taxon>Bacteria</taxon>
        <taxon>Pseudomonadati</taxon>
        <taxon>Pseudomonadota</taxon>
        <taxon>Alphaproteobacteria</taxon>
        <taxon>Rhodobacterales</taxon>
        <taxon>Roseobacteraceae</taxon>
        <taxon>Thalassovita</taxon>
    </lineage>
</organism>
<protein>
    <submittedName>
        <fullName evidence="3">N-substituted formamide deformylase</fullName>
        <ecNumber evidence="3">3.5.1.91</ecNumber>
    </submittedName>
</protein>
<accession>A0A0P1F9J4</accession>